<evidence type="ECO:0000313" key="2">
    <source>
        <dbReference type="EMBL" id="KEZ91385.1"/>
    </source>
</evidence>
<gene>
    <name evidence="2" type="ORF">IO98_03685</name>
</gene>
<name>A0A084JR01_9FIRM</name>
<dbReference type="EMBL" id="JPME01000005">
    <property type="protein sequence ID" value="KEZ91385.1"/>
    <property type="molecule type" value="Genomic_DNA"/>
</dbReference>
<dbReference type="SUPFAM" id="SSF101478">
    <property type="entry name" value="ADP-ribosylglycohydrolase"/>
    <property type="match status" value="1"/>
</dbReference>
<dbReference type="AlphaFoldDB" id="A0A084JR01"/>
<protein>
    <submittedName>
        <fullName evidence="2">Crystallin</fullName>
    </submittedName>
</protein>
<dbReference type="Pfam" id="PF03747">
    <property type="entry name" value="ADP_ribosyl_GH"/>
    <property type="match status" value="1"/>
</dbReference>
<reference evidence="2 3" key="1">
    <citation type="submission" date="2014-07" db="EMBL/GenBank/DDBJ databases">
        <title>Draft genome of Clostridium celerecrescens 152B isolated from sediments associated with methane hydrate from Krishna Godavari basin.</title>
        <authorList>
            <person name="Honkalas V.S."/>
            <person name="Dabir A.P."/>
            <person name="Arora P."/>
            <person name="Dhakephalkar P.K."/>
        </authorList>
    </citation>
    <scope>NUCLEOTIDE SEQUENCE [LARGE SCALE GENOMIC DNA]</scope>
    <source>
        <strain evidence="2 3">152B</strain>
    </source>
</reference>
<comment type="caution">
    <text evidence="2">The sequence shown here is derived from an EMBL/GenBank/DDBJ whole genome shotgun (WGS) entry which is preliminary data.</text>
</comment>
<dbReference type="PANTHER" id="PTHR16222:SF12">
    <property type="entry name" value="ADP-RIBOSYLGLYCOHYDROLASE-RELATED"/>
    <property type="match status" value="1"/>
</dbReference>
<feature type="binding site" evidence="1">
    <location>
        <position position="273"/>
    </location>
    <ligand>
        <name>Mg(2+)</name>
        <dbReference type="ChEBI" id="CHEBI:18420"/>
        <label>1</label>
    </ligand>
</feature>
<dbReference type="STRING" id="29354.IO98_03685"/>
<dbReference type="InterPro" id="IPR036705">
    <property type="entry name" value="Ribosyl_crysJ1_sf"/>
</dbReference>
<feature type="binding site" evidence="1">
    <location>
        <position position="59"/>
    </location>
    <ligand>
        <name>Mg(2+)</name>
        <dbReference type="ChEBI" id="CHEBI:18420"/>
        <label>1</label>
    </ligand>
</feature>
<dbReference type="InterPro" id="IPR050792">
    <property type="entry name" value="ADP-ribosylglycohydrolase"/>
</dbReference>
<dbReference type="InterPro" id="IPR005502">
    <property type="entry name" value="Ribosyl_crysJ1"/>
</dbReference>
<evidence type="ECO:0000313" key="3">
    <source>
        <dbReference type="Proteomes" id="UP000028525"/>
    </source>
</evidence>
<comment type="cofactor">
    <cofactor evidence="1">
        <name>Mg(2+)</name>
        <dbReference type="ChEBI" id="CHEBI:18420"/>
    </cofactor>
    <text evidence="1">Binds 2 magnesium ions per subunit.</text>
</comment>
<dbReference type="Proteomes" id="UP000028525">
    <property type="component" value="Unassembled WGS sequence"/>
</dbReference>
<feature type="binding site" evidence="1">
    <location>
        <position position="60"/>
    </location>
    <ligand>
        <name>Mg(2+)</name>
        <dbReference type="ChEBI" id="CHEBI:18420"/>
        <label>1</label>
    </ligand>
</feature>
<feature type="binding site" evidence="1">
    <location>
        <position position="274"/>
    </location>
    <ligand>
        <name>Mg(2+)</name>
        <dbReference type="ChEBI" id="CHEBI:18420"/>
        <label>1</label>
    </ligand>
</feature>
<keyword evidence="1" id="KW-0479">Metal-binding</keyword>
<evidence type="ECO:0000256" key="1">
    <source>
        <dbReference type="PIRSR" id="PIRSR605502-1"/>
    </source>
</evidence>
<keyword evidence="1" id="KW-0460">Magnesium</keyword>
<keyword evidence="3" id="KW-1185">Reference proteome</keyword>
<feature type="binding site" evidence="1">
    <location>
        <position position="58"/>
    </location>
    <ligand>
        <name>Mg(2+)</name>
        <dbReference type="ChEBI" id="CHEBI:18420"/>
        <label>1</label>
    </ligand>
</feature>
<dbReference type="Gene3D" id="1.10.4080.10">
    <property type="entry name" value="ADP-ribosylation/Crystallin J1"/>
    <property type="match status" value="1"/>
</dbReference>
<dbReference type="OrthoDB" id="9761704at2"/>
<organism evidence="2 3">
    <name type="scientific">Lacrimispora celerecrescens</name>
    <dbReference type="NCBI Taxonomy" id="29354"/>
    <lineage>
        <taxon>Bacteria</taxon>
        <taxon>Bacillati</taxon>
        <taxon>Bacillota</taxon>
        <taxon>Clostridia</taxon>
        <taxon>Lachnospirales</taxon>
        <taxon>Lachnospiraceae</taxon>
        <taxon>Lacrimispora</taxon>
    </lineage>
</organism>
<accession>A0A084JR01</accession>
<dbReference type="GO" id="GO:0046872">
    <property type="term" value="F:metal ion binding"/>
    <property type="evidence" value="ECO:0007669"/>
    <property type="project" value="UniProtKB-KW"/>
</dbReference>
<feature type="binding site" evidence="1">
    <location>
        <position position="271"/>
    </location>
    <ligand>
        <name>Mg(2+)</name>
        <dbReference type="ChEBI" id="CHEBI:18420"/>
        <label>1</label>
    </ligand>
</feature>
<dbReference type="PANTHER" id="PTHR16222">
    <property type="entry name" value="ADP-RIBOSYLGLYCOHYDROLASE"/>
    <property type="match status" value="1"/>
</dbReference>
<sequence length="328" mass="35393">MVTREYLIQNKEIALDKAIGSLCGLAIGDSFGDAARSPENQRDYGITTDFNKGSSWSTDDTEFALLTTETMIKAGGDFTSEDVVNMWLKHVATEDELKRGGVSEVEACNNLRRGMRPPESGRFNAYYLSDGAAMRSGPIGILCAGDPERAARLAEIDASISHHMDGVWGAQAVAVAVSLAMVDASMDEILDAVLKTAPEESWFKETLLRAFRIVDDAKGDIADAWMPLHYELFSTHRSTVAEALPEVFGCLKLEHSSFKSGLILAGNFGRDADTIGAVAGAVLGAKYGAKGIPEKWLQKTRYPSGTCLGFTKGIDIFDRAAKLAALIK</sequence>
<proteinExistence type="predicted"/>